<dbReference type="AlphaFoldDB" id="A0A1F7IIV5"/>
<evidence type="ECO:0000313" key="2">
    <source>
        <dbReference type="Proteomes" id="UP000178040"/>
    </source>
</evidence>
<reference evidence="1 2" key="1">
    <citation type="journal article" date="2016" name="Nat. Commun.">
        <title>Thousands of microbial genomes shed light on interconnected biogeochemical processes in an aquifer system.</title>
        <authorList>
            <person name="Anantharaman K."/>
            <person name="Brown C.T."/>
            <person name="Hug L.A."/>
            <person name="Sharon I."/>
            <person name="Castelle C.J."/>
            <person name="Probst A.J."/>
            <person name="Thomas B.C."/>
            <person name="Singh A."/>
            <person name="Wilkins M.J."/>
            <person name="Karaoz U."/>
            <person name="Brodie E.L."/>
            <person name="Williams K.H."/>
            <person name="Hubbard S.S."/>
            <person name="Banfield J.F."/>
        </authorList>
    </citation>
    <scope>NUCLEOTIDE SEQUENCE [LARGE SCALE GENOMIC DNA]</scope>
</reference>
<dbReference type="Proteomes" id="UP000178040">
    <property type="component" value="Unassembled WGS sequence"/>
</dbReference>
<evidence type="ECO:0000313" key="1">
    <source>
        <dbReference type="EMBL" id="OGK43296.1"/>
    </source>
</evidence>
<protein>
    <submittedName>
        <fullName evidence="1">Uncharacterized protein</fullName>
    </submittedName>
</protein>
<name>A0A1F7IIV5_9BACT</name>
<proteinExistence type="predicted"/>
<sequence>MTHQVDIESLSRRSIKPETFPTSEIEARFEGLSDLVRVAHGRLVENPTELTAKIKRLPDQSRIFDAYFSLQYFCVIKIGCVGLPETPNADGLFISLHYKADTGEIISLVDFFRFTEVASSN</sequence>
<organism evidence="1 2">
    <name type="scientific">Candidatus Roizmanbacteria bacterium RIFCSPLOWO2_01_FULL_37_16</name>
    <dbReference type="NCBI Taxonomy" id="1802058"/>
    <lineage>
        <taxon>Bacteria</taxon>
        <taxon>Candidatus Roizmaniibacteriota</taxon>
    </lineage>
</organism>
<comment type="caution">
    <text evidence="1">The sequence shown here is derived from an EMBL/GenBank/DDBJ whole genome shotgun (WGS) entry which is preliminary data.</text>
</comment>
<dbReference type="EMBL" id="MGAI01000057">
    <property type="protein sequence ID" value="OGK43296.1"/>
    <property type="molecule type" value="Genomic_DNA"/>
</dbReference>
<accession>A0A1F7IIV5</accession>
<gene>
    <name evidence="1" type="ORF">A3B40_02280</name>
</gene>